<reference evidence="2 3" key="1">
    <citation type="submission" date="2021-06" db="EMBL/GenBank/DDBJ databases">
        <title>50 bacteria genomes isolated from Dapeng, Shenzhen, China.</title>
        <authorList>
            <person name="Zheng W."/>
            <person name="Yu S."/>
            <person name="Huang Y."/>
        </authorList>
    </citation>
    <scope>NUCLEOTIDE SEQUENCE [LARGE SCALE GENOMIC DNA]</scope>
    <source>
        <strain evidence="2 3">DP1N14-2</strain>
    </source>
</reference>
<protein>
    <submittedName>
        <fullName evidence="2">YceI family protein</fullName>
    </submittedName>
</protein>
<evidence type="ECO:0000313" key="3">
    <source>
        <dbReference type="Proteomes" id="UP000766629"/>
    </source>
</evidence>
<feature type="domain" description="Lipid/polyisoprenoid-binding YceI-like" evidence="1">
    <location>
        <begin position="26"/>
        <end position="193"/>
    </location>
</feature>
<gene>
    <name evidence="2" type="ORF">KUV26_07470</name>
</gene>
<evidence type="ECO:0000259" key="1">
    <source>
        <dbReference type="SMART" id="SM00867"/>
    </source>
</evidence>
<organism evidence="2 3">
    <name type="scientific">Leisingera daeponensis</name>
    <dbReference type="NCBI Taxonomy" id="405746"/>
    <lineage>
        <taxon>Bacteria</taxon>
        <taxon>Pseudomonadati</taxon>
        <taxon>Pseudomonadota</taxon>
        <taxon>Alphaproteobacteria</taxon>
        <taxon>Rhodobacterales</taxon>
        <taxon>Roseobacteraceae</taxon>
        <taxon>Leisingera</taxon>
    </lineage>
</organism>
<accession>A0ABS7NDJ1</accession>
<comment type="caution">
    <text evidence="2">The sequence shown here is derived from an EMBL/GenBank/DDBJ whole genome shotgun (WGS) entry which is preliminary data.</text>
</comment>
<dbReference type="EMBL" id="JAHVJA010000002">
    <property type="protein sequence ID" value="MBY6139275.1"/>
    <property type="molecule type" value="Genomic_DNA"/>
</dbReference>
<dbReference type="SUPFAM" id="SSF101874">
    <property type="entry name" value="YceI-like"/>
    <property type="match status" value="1"/>
</dbReference>
<proteinExistence type="predicted"/>
<name>A0ABS7NDJ1_9RHOB</name>
<sequence length="196" mass="21151">MPRRRLLAGLGAALLAPQALLAALLPYRLIHEATDVRFTFLLRGQPQHGRIPVSAARILIDPQNLSRSHAGISLDARRARTGLIFATEALKGPGILHTERFPQIHFRSTRIRLGPDGRLSGGAAVEGDLTLRGTTRPITLQAALYRRPGSAPDDLGELDVHLGGQLSRAAFGATGYSDLVADRISLAIRARIRHSS</sequence>
<dbReference type="PANTHER" id="PTHR34406">
    <property type="entry name" value="PROTEIN YCEI"/>
    <property type="match status" value="1"/>
</dbReference>
<dbReference type="Proteomes" id="UP000766629">
    <property type="component" value="Unassembled WGS sequence"/>
</dbReference>
<dbReference type="Pfam" id="PF04264">
    <property type="entry name" value="YceI"/>
    <property type="match status" value="1"/>
</dbReference>
<keyword evidence="3" id="KW-1185">Reference proteome</keyword>
<dbReference type="SMART" id="SM00867">
    <property type="entry name" value="YceI"/>
    <property type="match status" value="1"/>
</dbReference>
<evidence type="ECO:0000313" key="2">
    <source>
        <dbReference type="EMBL" id="MBY6139275.1"/>
    </source>
</evidence>
<dbReference type="InterPro" id="IPR007372">
    <property type="entry name" value="Lipid/polyisoprenoid-bd_YceI"/>
</dbReference>
<dbReference type="Gene3D" id="2.40.128.110">
    <property type="entry name" value="Lipid/polyisoprenoid-binding, YceI-like"/>
    <property type="match status" value="1"/>
</dbReference>
<dbReference type="PANTHER" id="PTHR34406:SF1">
    <property type="entry name" value="PROTEIN YCEI"/>
    <property type="match status" value="1"/>
</dbReference>
<dbReference type="InterPro" id="IPR036761">
    <property type="entry name" value="TTHA0802/YceI-like_sf"/>
</dbReference>